<accession>Q8FTZ5</accession>
<keyword evidence="5 8" id="KW-1133">Transmembrane helix</keyword>
<proteinExistence type="inferred from homology"/>
<feature type="region of interest" description="Disordered" evidence="7">
    <location>
        <begin position="121"/>
        <end position="151"/>
    </location>
</feature>
<comment type="similarity">
    <text evidence="2">Belongs to the CPA3 antiporters (TC 2.A.63) subunit C family.</text>
</comment>
<dbReference type="Pfam" id="PF00420">
    <property type="entry name" value="Oxidored_q2"/>
    <property type="match status" value="1"/>
</dbReference>
<keyword evidence="6 8" id="KW-0472">Membrane</keyword>
<feature type="transmembrane region" description="Helical" evidence="8">
    <location>
        <begin position="26"/>
        <end position="48"/>
    </location>
</feature>
<dbReference type="OrthoDB" id="9799219at2"/>
<dbReference type="AlphaFoldDB" id="Q8FTZ5"/>
<dbReference type="STRING" id="196164.gene:10740623"/>
<reference evidence="9 10" key="1">
    <citation type="journal article" date="2003" name="Genome Res.">
        <title>Comparative complete genome sequence analysis of the amino acid replacements responsible for the thermostability of Corynebacterium efficiens.</title>
        <authorList>
            <person name="Nishio Y."/>
            <person name="Nakamura Y."/>
            <person name="Kawarabayasi Y."/>
            <person name="Usuda Y."/>
            <person name="Kimura E."/>
            <person name="Sugimoto S."/>
            <person name="Matsui K."/>
            <person name="Yamagishi A."/>
            <person name="Kikuchi H."/>
            <person name="Ikeo K."/>
            <person name="Gojobori T."/>
        </authorList>
    </citation>
    <scope>NUCLEOTIDE SEQUENCE [LARGE SCALE GENOMIC DNA]</scope>
    <source>
        <strain evidence="10">DSM 44549 / YS-314 / AJ 12310 / JCM 11189 / NBRC 100395</strain>
    </source>
</reference>
<sequence>MTIAISAGLLMTAAVYLMLRRDMLRVTLGFVFLGHTSVIILMASGGVFRRDEPFGSGSTTAADPLPQAFVLTAIVIAFSITVFMLVLTVTGRRDDAVESSKDIRSNPELFEEGQEIPAGQLDMVRASRAEHRHRPPTEDERTVGFVDKEGE</sequence>
<evidence type="ECO:0000313" key="9">
    <source>
        <dbReference type="EMBL" id="BAC17037.1"/>
    </source>
</evidence>
<dbReference type="RefSeq" id="WP_006768461.1">
    <property type="nucleotide sequence ID" value="NC_004369.1"/>
</dbReference>
<accession>C8NR74</accession>
<dbReference type="PANTHER" id="PTHR34583:SF2">
    <property type="entry name" value="ANTIPORTER SUBUNIT MNHC2-RELATED"/>
    <property type="match status" value="1"/>
</dbReference>
<dbReference type="KEGG" id="cef:CE0227"/>
<dbReference type="InterPro" id="IPR050601">
    <property type="entry name" value="CPA3_antiporter_subunitC"/>
</dbReference>
<evidence type="ECO:0000256" key="5">
    <source>
        <dbReference type="ARBA" id="ARBA00022989"/>
    </source>
</evidence>
<feature type="transmembrane region" description="Helical" evidence="8">
    <location>
        <begin position="68"/>
        <end position="91"/>
    </location>
</feature>
<evidence type="ECO:0000313" key="10">
    <source>
        <dbReference type="Proteomes" id="UP000001409"/>
    </source>
</evidence>
<evidence type="ECO:0000256" key="4">
    <source>
        <dbReference type="ARBA" id="ARBA00022692"/>
    </source>
</evidence>
<dbReference type="eggNOG" id="COG1006">
    <property type="taxonomic scope" value="Bacteria"/>
</dbReference>
<evidence type="ECO:0000256" key="7">
    <source>
        <dbReference type="SAM" id="MobiDB-lite"/>
    </source>
</evidence>
<evidence type="ECO:0000256" key="8">
    <source>
        <dbReference type="SAM" id="Phobius"/>
    </source>
</evidence>
<evidence type="ECO:0000256" key="1">
    <source>
        <dbReference type="ARBA" id="ARBA00004651"/>
    </source>
</evidence>
<protein>
    <recommendedName>
        <fullName evidence="11">Na(+)/H(+) antiporter subunit C</fullName>
    </recommendedName>
</protein>
<evidence type="ECO:0000256" key="6">
    <source>
        <dbReference type="ARBA" id="ARBA00023136"/>
    </source>
</evidence>
<dbReference type="GO" id="GO:0005886">
    <property type="term" value="C:plasma membrane"/>
    <property type="evidence" value="ECO:0007669"/>
    <property type="project" value="UniProtKB-SubCell"/>
</dbReference>
<name>Q8FTZ5_COREF</name>
<dbReference type="Proteomes" id="UP000001409">
    <property type="component" value="Chromosome"/>
</dbReference>
<dbReference type="InterPro" id="IPR039428">
    <property type="entry name" value="NUOK/Mnh_C1-like"/>
</dbReference>
<dbReference type="Gene3D" id="1.10.287.3510">
    <property type="match status" value="1"/>
</dbReference>
<dbReference type="HOGENOM" id="CLU_082058_3_2_11"/>
<dbReference type="PANTHER" id="PTHR34583">
    <property type="entry name" value="ANTIPORTER SUBUNIT MNHC2-RELATED"/>
    <property type="match status" value="1"/>
</dbReference>
<organism evidence="9 10">
    <name type="scientific">Corynebacterium efficiens (strain DSM 44549 / YS-314 / AJ 12310 / JCM 11189 / NBRC 100395)</name>
    <dbReference type="NCBI Taxonomy" id="196164"/>
    <lineage>
        <taxon>Bacteria</taxon>
        <taxon>Bacillati</taxon>
        <taxon>Actinomycetota</taxon>
        <taxon>Actinomycetes</taxon>
        <taxon>Mycobacteriales</taxon>
        <taxon>Corynebacteriaceae</taxon>
        <taxon>Corynebacterium</taxon>
    </lineage>
</organism>
<feature type="compositionally biased region" description="Basic and acidic residues" evidence="7">
    <location>
        <begin position="125"/>
        <end position="151"/>
    </location>
</feature>
<keyword evidence="10" id="KW-1185">Reference proteome</keyword>
<evidence type="ECO:0008006" key="11">
    <source>
        <dbReference type="Google" id="ProtNLM"/>
    </source>
</evidence>
<dbReference type="EMBL" id="BA000035">
    <property type="protein sequence ID" value="BAC17037.1"/>
    <property type="molecule type" value="Genomic_DNA"/>
</dbReference>
<evidence type="ECO:0000256" key="3">
    <source>
        <dbReference type="ARBA" id="ARBA00022475"/>
    </source>
</evidence>
<comment type="subcellular location">
    <subcellularLocation>
        <location evidence="1">Cell membrane</location>
        <topology evidence="1">Multi-pass membrane protein</topology>
    </subcellularLocation>
</comment>
<keyword evidence="3" id="KW-1003">Cell membrane</keyword>
<keyword evidence="4 8" id="KW-0812">Transmembrane</keyword>
<evidence type="ECO:0000256" key="2">
    <source>
        <dbReference type="ARBA" id="ARBA00010388"/>
    </source>
</evidence>